<dbReference type="EMBL" id="CP071090">
    <property type="protein sequence ID" value="QSQ23169.1"/>
    <property type="molecule type" value="Genomic_DNA"/>
</dbReference>
<evidence type="ECO:0000313" key="1">
    <source>
        <dbReference type="EMBL" id="QSQ23169.1"/>
    </source>
</evidence>
<keyword evidence="2" id="KW-1185">Reference proteome</keyword>
<dbReference type="RefSeq" id="WP_206724744.1">
    <property type="nucleotide sequence ID" value="NZ_CP071090.1"/>
</dbReference>
<accession>A0ABX7NXR5</accession>
<evidence type="ECO:0000313" key="2">
    <source>
        <dbReference type="Proteomes" id="UP000662747"/>
    </source>
</evidence>
<gene>
    <name evidence="1" type="ORF">JY651_50200</name>
</gene>
<proteinExistence type="predicted"/>
<dbReference type="Proteomes" id="UP000662747">
    <property type="component" value="Chromosome"/>
</dbReference>
<reference evidence="1 2" key="1">
    <citation type="submission" date="2021-02" db="EMBL/GenBank/DDBJ databases">
        <title>De Novo genome assembly of isolated myxobacteria.</title>
        <authorList>
            <person name="Stevens D.C."/>
        </authorList>
    </citation>
    <scope>NUCLEOTIDE SEQUENCE [LARGE SCALE GENOMIC DNA]</scope>
    <source>
        <strain evidence="2">SCPEA02</strain>
    </source>
</reference>
<sequence>MQSTALVVLVALLNREGDTESAQALLAACNATLGEGRCELQATTEVPEAVRAQVTWLEGELGADIQVLLGDPPLQRTLRFKKEDPRVERWRAVGLIIATLTEVRRTELVESQVLVEGRVEEVPVMPALPESPPAPPASGVIPSTPAPTVASTSWARWWELGAAASPALGGARGQAGAWVGLRQQLGALPVLGVFEAGWGAGLAEPDGVEVRALWVATGLGAFLSRGGWRPRVRAELVGERRSASIDEGGTGAHGSGFRAVVGGRVGAELLSPTWSRLGVLLGAEATVAARTDILVRGEPVAPVPAFRLGLRAGVFLGP</sequence>
<protein>
    <submittedName>
        <fullName evidence="1">Uncharacterized protein</fullName>
    </submittedName>
</protein>
<organism evidence="1 2">
    <name type="scientific">Pyxidicoccus parkwayensis</name>
    <dbReference type="NCBI Taxonomy" id="2813578"/>
    <lineage>
        <taxon>Bacteria</taxon>
        <taxon>Pseudomonadati</taxon>
        <taxon>Myxococcota</taxon>
        <taxon>Myxococcia</taxon>
        <taxon>Myxococcales</taxon>
        <taxon>Cystobacterineae</taxon>
        <taxon>Myxococcaceae</taxon>
        <taxon>Pyxidicoccus</taxon>
    </lineage>
</organism>
<name>A0ABX7NXR5_9BACT</name>